<dbReference type="Pfam" id="PF20178">
    <property type="entry name" value="ToxA_N"/>
    <property type="match status" value="2"/>
</dbReference>
<dbReference type="InterPro" id="IPR046673">
    <property type="entry name" value="ToxA_N"/>
</dbReference>
<evidence type="ECO:0000259" key="2">
    <source>
        <dbReference type="Pfam" id="PF20178"/>
    </source>
</evidence>
<reference evidence="3 4" key="1">
    <citation type="submission" date="2019-11" db="EMBL/GenBank/DDBJ databases">
        <title>Pseudomonas karstica sp. nov. and Pseudomonas spelaei sp. nov. from karst caves.</title>
        <authorList>
            <person name="Zeman M."/>
        </authorList>
    </citation>
    <scope>NUCLEOTIDE SEQUENCE [LARGE SCALE GENOMIC DNA]</scope>
    <source>
        <strain evidence="3 4">CCM 7893</strain>
    </source>
</reference>
<dbReference type="Proteomes" id="UP000438196">
    <property type="component" value="Unassembled WGS sequence"/>
</dbReference>
<proteinExistence type="predicted"/>
<evidence type="ECO:0000313" key="3">
    <source>
        <dbReference type="EMBL" id="MUF07581.1"/>
    </source>
</evidence>
<feature type="compositionally biased region" description="Low complexity" evidence="1">
    <location>
        <begin position="1172"/>
        <end position="1190"/>
    </location>
</feature>
<gene>
    <name evidence="3" type="ORF">GNF76_24825</name>
</gene>
<name>A0A6I3WH10_9PSED</name>
<accession>A0A6I3WH10</accession>
<evidence type="ECO:0000256" key="1">
    <source>
        <dbReference type="SAM" id="MobiDB-lite"/>
    </source>
</evidence>
<organism evidence="3 4">
    <name type="scientific">Pseudomonas spelaei</name>
    <dbReference type="NCBI Taxonomy" id="1055469"/>
    <lineage>
        <taxon>Bacteria</taxon>
        <taxon>Pseudomonadati</taxon>
        <taxon>Pseudomonadota</taxon>
        <taxon>Gammaproteobacteria</taxon>
        <taxon>Pseudomonadales</taxon>
        <taxon>Pseudomonadaceae</taxon>
        <taxon>Pseudomonas</taxon>
    </lineage>
</organism>
<evidence type="ECO:0000313" key="4">
    <source>
        <dbReference type="Proteomes" id="UP000438196"/>
    </source>
</evidence>
<dbReference type="EMBL" id="WNNK01000027">
    <property type="protein sequence ID" value="MUF07581.1"/>
    <property type="molecule type" value="Genomic_DNA"/>
</dbReference>
<feature type="domain" description="Dermonecrotic toxin N-terminal" evidence="2">
    <location>
        <begin position="305"/>
        <end position="403"/>
    </location>
</feature>
<protein>
    <recommendedName>
        <fullName evidence="2">Dermonecrotic toxin N-terminal domain-containing protein</fullName>
    </recommendedName>
</protein>
<feature type="domain" description="Dermonecrotic toxin N-terminal" evidence="2">
    <location>
        <begin position="560"/>
        <end position="823"/>
    </location>
</feature>
<feature type="region of interest" description="Disordered" evidence="1">
    <location>
        <begin position="1152"/>
        <end position="1197"/>
    </location>
</feature>
<comment type="caution">
    <text evidence="3">The sequence shown here is derived from an EMBL/GenBank/DDBJ whole genome shotgun (WGS) entry which is preliminary data.</text>
</comment>
<sequence length="1555" mass="173414">MVLGIVDAPTPEQRQQAGGFWSDLQVCELVWPGSGTSQVPVCGALHIFRDADQGLRRQVVFLPGLRREFLEFRSLADMQRDLPKVLNDEEHALVWQRLPLRRRDELLRFPDIVELIPFKVERGPIIAEDALRYSALSDLETQWDNELACALAINPALTFEQGFGDAPRLNAITRLQRLERSRYSSLASSSLAGLLEWLLDWDLKRRHKEVNFGQLLVHMTIKGRERLLNRYERALLALLDPQDLSTDTAAFKTFLACEGRWQEQINKVEQLLEEDEAQFGNKDFWLFKAEGTRNRGERLLVARHRALLEEADMQRQLGLIGEPEHKALVEVLGASWRLDRGNSPLRVLDISLGSYLVAGAFVLTSAAALADRSLKQWALLWVPGTQAGLQRFMSMDALTAGLEAGFTSTEGSPLWSCISRRHRSEARSWVRSLSAGQAFPLAFVERQSAVLADGLKAQIKEHHLTLKWVDEGGRPFTEVSDVVLTNAVLASEMTGVLSIAASSARTAALASVAILRLAAEQVKKQPAWLTLASVAVRKQYRAAQRRFLSSVWARDSRLMEVLPDLETFARQQLIEQLTRDGLYPDIDIDTPAFDVPDDVHTQWESHPVRPIGDSGSKVVVSQERRTYSLLQLALRNLDAQAPWTPLILRNTVYRVPKWKERLSADYLIRTLSSMDIGGRYEKRILEAFYPEQAGGVAQELMWRVHQEQARMVLFSACQQGLGKLARRMFTTALAARSAEGLVCDDMHLRLCVVRLCGLTLEQPRHVSALLVIQDRITGTCVVYWPDAIGHRAITEYPNEEAALSELMATAASPIHLPELARKIAPGWEDQALKSYPGHLKRAFEDVIPREMSGGLTKVLERVVSKGPLGILASAVNWLMPKKAVAALTLTDIEDEIRQQISVNPQGWLEIVPTNGHDALSMLAHAQVLGIQRHARSLSNSTEALGEYRAQRLGEQSDIRMRGLLGLIPLVSILVNVYEVLLAARRLSLSGDSRDIVALVFAVHMTVLDIATTFVPQGKLAVGVAGKGVRAGMARALFAYRGGIHSVLMRQAISIQRLAALGDTLLAKTFKGLEAYQLHGLSAGQGVALHGPLNQGSYVLNGKQFVPDGDRAYPVYRRKQENALRVKNPKEDGQNEFFLHIQESGEVLLKADAPEPPAGAQRPLWQPWRGEAPSGPQPGSSRPTTSSTISPDLTPSPPLERLARVLEQPEMPLTDIPSAWGVGPELQPTQITPLSKRLFTISGRDRNYRAIKLREAFFEVLPDGSLPNEQIAFVHDRTPLATDAGFDIARWLGNDISRQPIPVSFDKMGRATLRQVLFTEPLDDSIAKAFPGMTASSRRGVASRLAELADPERSVTASHLLNIRATLDRWLSVSGLPAQTDELFQLLRPTPLPRVRRSIFIGYEALAAGLERLDFTYDASAASLLRTQSFLARTHAVHQAMRNVLEAHGFVIQRIRHMESRIFSSMICTHPSSNKVYFIVERWLDRASVATRSQAKPLLSDAWLDSYWSRSYEKRRFFTVVQQAREQGRLVRLVGGIQHVAKKNTGTVFFIKVVES</sequence>
<dbReference type="OrthoDB" id="7033233at2"/>
<keyword evidence="4" id="KW-1185">Reference proteome</keyword>